<feature type="region of interest" description="Disordered" evidence="1">
    <location>
        <begin position="50"/>
        <end position="276"/>
    </location>
</feature>
<keyword evidence="2" id="KW-0732">Signal</keyword>
<dbReference type="Gene3D" id="3.30.1150.10">
    <property type="match status" value="1"/>
</dbReference>
<feature type="compositionally biased region" description="Polar residues" evidence="1">
    <location>
        <begin position="65"/>
        <end position="83"/>
    </location>
</feature>
<evidence type="ECO:0008006" key="5">
    <source>
        <dbReference type="Google" id="ProtNLM"/>
    </source>
</evidence>
<feature type="compositionally biased region" description="Polar residues" evidence="1">
    <location>
        <begin position="247"/>
        <end position="265"/>
    </location>
</feature>
<dbReference type="EMBL" id="WIXI01000051">
    <property type="protein sequence ID" value="MQY50038.1"/>
    <property type="molecule type" value="Genomic_DNA"/>
</dbReference>
<evidence type="ECO:0000256" key="1">
    <source>
        <dbReference type="SAM" id="MobiDB-lite"/>
    </source>
</evidence>
<dbReference type="RefSeq" id="WP_153360306.1">
    <property type="nucleotide sequence ID" value="NZ_JAYKOO010000004.1"/>
</dbReference>
<proteinExistence type="predicted"/>
<accession>A0A6A8AJH2</accession>
<name>A0A6A8AJH2_9HYPH</name>
<feature type="compositionally biased region" description="Basic and acidic residues" evidence="1">
    <location>
        <begin position="183"/>
        <end position="240"/>
    </location>
</feature>
<reference evidence="3 4" key="1">
    <citation type="submission" date="2019-11" db="EMBL/GenBank/DDBJ databases">
        <title>Genome analysis of Rhizobacterium cereale a novel genus and species isolated from maize roots in North Spain.</title>
        <authorList>
            <person name="Menendez E."/>
            <person name="Flores-Felix J.D."/>
            <person name="Ramirez-Bahena M.-H."/>
            <person name="Igual J.M."/>
            <person name="Garcia-Fraile P."/>
            <person name="Peix A."/>
            <person name="Velazquez E."/>
        </authorList>
    </citation>
    <scope>NUCLEOTIDE SEQUENCE [LARGE SCALE GENOMIC DNA]</scope>
    <source>
        <strain evidence="3 4">RZME27</strain>
    </source>
</reference>
<protein>
    <recommendedName>
        <fullName evidence="5">Cell division and transport-associated protein TolA</fullName>
    </recommendedName>
</protein>
<evidence type="ECO:0000313" key="3">
    <source>
        <dbReference type="EMBL" id="MQY50038.1"/>
    </source>
</evidence>
<comment type="caution">
    <text evidence="3">The sequence shown here is derived from an EMBL/GenBank/DDBJ whole genome shotgun (WGS) entry which is preliminary data.</text>
</comment>
<sequence>MKTSLGTSFALHSAALAFALVSIGAPAPMEVAPVEALPVDIVPVESITQIQEGDKKAPKAEKSAPTPTKKPTNVPDAQNTGDNSVDLKSAPVPVEKPVKTESAMAPPKVEKPMPETAKENNEVKDVVKEETAPKPVETASLPPPKPEVQQPTPKPPEPTPAPTEAKTEDAPLPDSVPLPAARPKPEPPKEQAKPVEKPPEKPVEKKPETKTAEKTPEKKPAEKKQETAKTTKAGDSKFNPDDIENFLNKQDAPSSGAKSSTQTASLGGKKTTGGQSLSMSEMDALRGQIQNNWSTFAGIEGLQGMIITVTFNLDEGGNIVGSPKVSSTGGSDTARRTMEASARRAVLKSQPFQGLPADKYDTWSEVVVNFDPSEFAL</sequence>
<evidence type="ECO:0000313" key="4">
    <source>
        <dbReference type="Proteomes" id="UP000435138"/>
    </source>
</evidence>
<feature type="signal peptide" evidence="2">
    <location>
        <begin position="1"/>
        <end position="19"/>
    </location>
</feature>
<feature type="compositionally biased region" description="Pro residues" evidence="1">
    <location>
        <begin position="141"/>
        <end position="161"/>
    </location>
</feature>
<dbReference type="AlphaFoldDB" id="A0A6A8AJH2"/>
<gene>
    <name evidence="3" type="ORF">GAO09_28825</name>
</gene>
<feature type="chain" id="PRO_5025417084" description="Cell division and transport-associated protein TolA" evidence="2">
    <location>
        <begin position="20"/>
        <end position="377"/>
    </location>
</feature>
<keyword evidence="4" id="KW-1185">Reference proteome</keyword>
<dbReference type="SUPFAM" id="SSF74653">
    <property type="entry name" value="TolA/TonB C-terminal domain"/>
    <property type="match status" value="1"/>
</dbReference>
<dbReference type="Proteomes" id="UP000435138">
    <property type="component" value="Unassembled WGS sequence"/>
</dbReference>
<evidence type="ECO:0000256" key="2">
    <source>
        <dbReference type="SAM" id="SignalP"/>
    </source>
</evidence>
<feature type="compositionally biased region" description="Basic and acidic residues" evidence="1">
    <location>
        <begin position="52"/>
        <end position="62"/>
    </location>
</feature>
<feature type="compositionally biased region" description="Basic and acidic residues" evidence="1">
    <location>
        <begin position="108"/>
        <end position="132"/>
    </location>
</feature>
<organism evidence="3 4">
    <name type="scientific">Endobacterium cereale</name>
    <dbReference type="NCBI Taxonomy" id="2663029"/>
    <lineage>
        <taxon>Bacteria</taxon>
        <taxon>Pseudomonadati</taxon>
        <taxon>Pseudomonadota</taxon>
        <taxon>Alphaproteobacteria</taxon>
        <taxon>Hyphomicrobiales</taxon>
        <taxon>Rhizobiaceae</taxon>
        <taxon>Endobacterium</taxon>
    </lineage>
</organism>